<feature type="signal peptide" evidence="2">
    <location>
        <begin position="1"/>
        <end position="23"/>
    </location>
</feature>
<gene>
    <name evidence="3" type="ORF">AFUS01_LOCUS45741</name>
</gene>
<evidence type="ECO:0000313" key="4">
    <source>
        <dbReference type="Proteomes" id="UP000708208"/>
    </source>
</evidence>
<evidence type="ECO:0000256" key="2">
    <source>
        <dbReference type="SAM" id="SignalP"/>
    </source>
</evidence>
<comment type="similarity">
    <text evidence="1">Belongs to the UPF0462 family.</text>
</comment>
<dbReference type="AlphaFoldDB" id="A0A8J2PMH3"/>
<dbReference type="Proteomes" id="UP000708208">
    <property type="component" value="Unassembled WGS sequence"/>
</dbReference>
<reference evidence="3" key="1">
    <citation type="submission" date="2021-06" db="EMBL/GenBank/DDBJ databases">
        <authorList>
            <person name="Hodson N. C."/>
            <person name="Mongue J. A."/>
            <person name="Jaron S. K."/>
        </authorList>
    </citation>
    <scope>NUCLEOTIDE SEQUENCE</scope>
</reference>
<feature type="chain" id="PRO_5035147262" evidence="2">
    <location>
        <begin position="24"/>
        <end position="228"/>
    </location>
</feature>
<name>A0A8J2PMH3_9HEXA</name>
<organism evidence="3 4">
    <name type="scientific">Allacma fusca</name>
    <dbReference type="NCBI Taxonomy" id="39272"/>
    <lineage>
        <taxon>Eukaryota</taxon>
        <taxon>Metazoa</taxon>
        <taxon>Ecdysozoa</taxon>
        <taxon>Arthropoda</taxon>
        <taxon>Hexapoda</taxon>
        <taxon>Collembola</taxon>
        <taxon>Symphypleona</taxon>
        <taxon>Sminthuridae</taxon>
        <taxon>Allacma</taxon>
    </lineage>
</organism>
<feature type="non-terminal residue" evidence="3">
    <location>
        <position position="1"/>
    </location>
</feature>
<evidence type="ECO:0000256" key="1">
    <source>
        <dbReference type="ARBA" id="ARBA00038085"/>
    </source>
</evidence>
<protein>
    <submittedName>
        <fullName evidence="3">Uncharacterized protein</fullName>
    </submittedName>
</protein>
<dbReference type="PANTHER" id="PTHR31475:SF5">
    <property type="entry name" value="UPF0462 PROTEIN C4ORF33 HOMOLOG"/>
    <property type="match status" value="1"/>
</dbReference>
<comment type="caution">
    <text evidence="3">The sequence shown here is derived from an EMBL/GenBank/DDBJ whole genome shotgun (WGS) entry which is preliminary data.</text>
</comment>
<evidence type="ECO:0000313" key="3">
    <source>
        <dbReference type="EMBL" id="CAG7836503.1"/>
    </source>
</evidence>
<dbReference type="EMBL" id="CAJVCH010571059">
    <property type="protein sequence ID" value="CAG7836503.1"/>
    <property type="molecule type" value="Genomic_DNA"/>
</dbReference>
<proteinExistence type="inferred from homology"/>
<accession>A0A8J2PMH3</accession>
<sequence length="228" mass="25142">MSSFIIVTFGICVMLVFAPLSGGLMNGKPLEYKITTTWDNQTVDAKQVVTLNLSSAPEGLAIDIHCPFHNEKLPSAKSGRFSRLFDFEGVALFFLSSSTLNYLELQFGPGGHYLAYYLNGVRDVRNDSVIISNYEASINKEDDTWTGRAIIPTDVFPAGVDSFNAFSLHGKNPKQYMALYPVPFNASQVPNMHNIASYRPIDLSKLIEVKESIVPKVHISSGNSLLPC</sequence>
<keyword evidence="4" id="KW-1185">Reference proteome</keyword>
<keyword evidence="2" id="KW-0732">Signal</keyword>
<dbReference type="PANTHER" id="PTHR31475">
    <property type="entry name" value="UPF0462 PROTEIN"/>
    <property type="match status" value="1"/>
</dbReference>